<keyword evidence="2" id="KW-1185">Reference proteome</keyword>
<reference evidence="1" key="2">
    <citation type="submission" date="2022-01" db="EMBL/GenBank/DDBJ databases">
        <authorList>
            <person name="Yamashiro T."/>
            <person name="Shiraishi A."/>
            <person name="Satake H."/>
            <person name="Nakayama K."/>
        </authorList>
    </citation>
    <scope>NUCLEOTIDE SEQUENCE</scope>
</reference>
<dbReference type="Proteomes" id="UP001151760">
    <property type="component" value="Unassembled WGS sequence"/>
</dbReference>
<protein>
    <submittedName>
        <fullName evidence="1">Uncharacterized protein</fullName>
    </submittedName>
</protein>
<organism evidence="1 2">
    <name type="scientific">Tanacetum coccineum</name>
    <dbReference type="NCBI Taxonomy" id="301880"/>
    <lineage>
        <taxon>Eukaryota</taxon>
        <taxon>Viridiplantae</taxon>
        <taxon>Streptophyta</taxon>
        <taxon>Embryophyta</taxon>
        <taxon>Tracheophyta</taxon>
        <taxon>Spermatophyta</taxon>
        <taxon>Magnoliopsida</taxon>
        <taxon>eudicotyledons</taxon>
        <taxon>Gunneridae</taxon>
        <taxon>Pentapetalae</taxon>
        <taxon>asterids</taxon>
        <taxon>campanulids</taxon>
        <taxon>Asterales</taxon>
        <taxon>Asteraceae</taxon>
        <taxon>Asteroideae</taxon>
        <taxon>Anthemideae</taxon>
        <taxon>Anthemidinae</taxon>
        <taxon>Tanacetum</taxon>
    </lineage>
</organism>
<dbReference type="EMBL" id="BQNB010010346">
    <property type="protein sequence ID" value="GJS76045.1"/>
    <property type="molecule type" value="Genomic_DNA"/>
</dbReference>
<name>A0ABQ4YGI0_9ASTR</name>
<accession>A0ABQ4YGI0</accession>
<evidence type="ECO:0000313" key="2">
    <source>
        <dbReference type="Proteomes" id="UP001151760"/>
    </source>
</evidence>
<evidence type="ECO:0000313" key="1">
    <source>
        <dbReference type="EMBL" id="GJS76045.1"/>
    </source>
</evidence>
<proteinExistence type="predicted"/>
<gene>
    <name evidence="1" type="ORF">Tco_0725926</name>
</gene>
<reference evidence="1" key="1">
    <citation type="journal article" date="2022" name="Int. J. Mol. Sci.">
        <title>Draft Genome of Tanacetum Coccineum: Genomic Comparison of Closely Related Tanacetum-Family Plants.</title>
        <authorList>
            <person name="Yamashiro T."/>
            <person name="Shiraishi A."/>
            <person name="Nakayama K."/>
            <person name="Satake H."/>
        </authorList>
    </citation>
    <scope>NUCLEOTIDE SEQUENCE</scope>
</reference>
<comment type="caution">
    <text evidence="1">The sequence shown here is derived from an EMBL/GenBank/DDBJ whole genome shotgun (WGS) entry which is preliminary data.</text>
</comment>
<sequence length="114" mass="13256">MEMKRTANELLFAEVEYMRKRVASSRQDQKVTFNRSLMCERLMWNSCWSHWYWIIEFQGYIDQVNMLMECGGRSKGINKYTSTLQSQGAKDEVAMTVESARTSATEMSSPLYAA</sequence>